<dbReference type="EMBL" id="CM035414">
    <property type="protein sequence ID" value="KAH7429247.1"/>
    <property type="molecule type" value="Genomic_DNA"/>
</dbReference>
<accession>A0A8T2U5Q3</accession>
<keyword evidence="5" id="KW-0150">Chloroplast</keyword>
<dbReference type="EMBL" id="CM035414">
    <property type="protein sequence ID" value="KAH7429248.1"/>
    <property type="molecule type" value="Genomic_DNA"/>
</dbReference>
<dbReference type="GO" id="GO:0004222">
    <property type="term" value="F:metalloendopeptidase activity"/>
    <property type="evidence" value="ECO:0007669"/>
    <property type="project" value="InterPro"/>
</dbReference>
<dbReference type="FunFam" id="3.40.50.300:FF:000175">
    <property type="entry name" value="ATP-dependent zinc metalloprotease FTSH 4"/>
    <property type="match status" value="1"/>
</dbReference>
<dbReference type="OrthoDB" id="1413014at2759"/>
<keyword evidence="5" id="KW-0934">Plastid</keyword>
<dbReference type="InterPro" id="IPR005936">
    <property type="entry name" value="FtsH"/>
</dbReference>
<dbReference type="Gene3D" id="3.40.50.300">
    <property type="entry name" value="P-loop containing nucleotide triphosphate hydrolases"/>
    <property type="match status" value="1"/>
</dbReference>
<keyword evidence="8" id="KW-0547">Nucleotide-binding</keyword>
<dbReference type="HAMAP" id="MF_01458">
    <property type="entry name" value="FtsH"/>
    <property type="match status" value="1"/>
</dbReference>
<dbReference type="EMBL" id="CM035414">
    <property type="protein sequence ID" value="KAH7429246.1"/>
    <property type="molecule type" value="Genomic_DNA"/>
</dbReference>
<dbReference type="GO" id="GO:0016887">
    <property type="term" value="F:ATP hydrolysis activity"/>
    <property type="evidence" value="ECO:0007669"/>
    <property type="project" value="InterPro"/>
</dbReference>
<dbReference type="GO" id="GO:0016020">
    <property type="term" value="C:membrane"/>
    <property type="evidence" value="ECO:0007669"/>
    <property type="project" value="InterPro"/>
</dbReference>
<dbReference type="InterPro" id="IPR003593">
    <property type="entry name" value="AAA+_ATPase"/>
</dbReference>
<reference evidence="16" key="1">
    <citation type="submission" date="2021-08" db="EMBL/GenBank/DDBJ databases">
        <title>WGS assembly of Ceratopteris richardii.</title>
        <authorList>
            <person name="Marchant D.B."/>
            <person name="Chen G."/>
            <person name="Jenkins J."/>
            <person name="Shu S."/>
            <person name="Leebens-Mack J."/>
            <person name="Grimwood J."/>
            <person name="Schmutz J."/>
            <person name="Soltis P."/>
            <person name="Soltis D."/>
            <person name="Chen Z.-H."/>
        </authorList>
    </citation>
    <scope>NUCLEOTIDE SEQUENCE</scope>
    <source>
        <strain evidence="16">Whitten #5841</strain>
        <tissue evidence="16">Leaf</tissue>
    </source>
</reference>
<dbReference type="Proteomes" id="UP000825935">
    <property type="component" value="Chromosome 9"/>
</dbReference>
<evidence type="ECO:0000256" key="8">
    <source>
        <dbReference type="ARBA" id="ARBA00022741"/>
    </source>
</evidence>
<evidence type="ECO:0000256" key="4">
    <source>
        <dbReference type="ARBA" id="ARBA00010550"/>
    </source>
</evidence>
<dbReference type="SUPFAM" id="SSF52540">
    <property type="entry name" value="P-loop containing nucleoside triphosphate hydrolases"/>
    <property type="match status" value="1"/>
</dbReference>
<dbReference type="InterPro" id="IPR003960">
    <property type="entry name" value="ATPase_AAA_CS"/>
</dbReference>
<dbReference type="InterPro" id="IPR037219">
    <property type="entry name" value="Peptidase_M41-like"/>
</dbReference>
<evidence type="ECO:0000256" key="9">
    <source>
        <dbReference type="ARBA" id="ARBA00022801"/>
    </source>
</evidence>
<sequence>MLWRHLLKNRGQLNQGKIAASGYLQVFKCQYQGFHDGQRRAVSRYMNKVMDKVTRKVDDSQLSHLKEHNKVDPNYVIQWYERKPDQWYNPRALKEYVRALVKTNKLDKSDFLTTLQEGVKTRVAEQLGTSAPSTTSSPQTFLGLTGYSSKEGALGSASAPIHTVSTEGGFKQQFWHTVRFVAITFLLVSAIGALIEDKSMVSKGLGLGDEVRMTMESNTKFSDVKGVDEAKEELQEVVAYLKDPKRFTRLGGKLPKGILLIGPPGTGKTMLARAIAGEAGVPFFYASGSEFEEVFVGVGSRRIRDLFAAARKNTPCIIFIDEIDAIGGKRNPKDYHYANMTLNQLLVELDGFKQNEGIIVLGATNFPESLDKALVRPGRFDRRTVVPNPDIEGRRQILESYMAKVARSDEIDLKVIARGTPGFSGADLANLVNIAALKAAMDGAKAVGLAHLEYAKDKILMGSERKSAVITEKSKQITAYHESGHALVSLYSEGAMPIHKATIVPRGSSLGMVVQLPEHDKHKESRKEMLAVLAICMGGRAAEQFIFGEDEVTTGAYSDLKTATDVAYSMVTEYGMSRVVGFGAGGTLESMSMETRLLIETEVKHLLVTAQERAMDILRTHQDELHVLAKALLERETLTAKEIKDLLAQAKSTSSMGSQVNHSPVEESVSFRSPAAAAAAAAAAVANSAASKAVKATGTAQQPAGS</sequence>
<evidence type="ECO:0000259" key="15">
    <source>
        <dbReference type="SMART" id="SM00382"/>
    </source>
</evidence>
<dbReference type="InterPro" id="IPR003959">
    <property type="entry name" value="ATPase_AAA_core"/>
</dbReference>
<dbReference type="OMA" id="KYDSDPM"/>
<dbReference type="GO" id="GO:0045037">
    <property type="term" value="P:protein import into chloroplast stroma"/>
    <property type="evidence" value="ECO:0007669"/>
    <property type="project" value="TreeGrafter"/>
</dbReference>
<evidence type="ECO:0000256" key="12">
    <source>
        <dbReference type="ARBA" id="ARBA00022946"/>
    </source>
</evidence>
<dbReference type="PANTHER" id="PTHR23076:SF37">
    <property type="entry name" value="ATP-DEPENDENT ZINC METALLOPROTEASE FTSH 4, MITOCHONDRIAL"/>
    <property type="match status" value="1"/>
</dbReference>
<keyword evidence="6" id="KW-0645">Protease</keyword>
<comment type="caution">
    <text evidence="16">The sequence shown here is derived from an EMBL/GenBank/DDBJ whole genome shotgun (WGS) entry which is preliminary data.</text>
</comment>
<dbReference type="FunFam" id="1.20.58.760:FF:000002">
    <property type="entry name" value="ATP-dependent zinc metalloprotease FtsH"/>
    <property type="match status" value="1"/>
</dbReference>
<evidence type="ECO:0000256" key="6">
    <source>
        <dbReference type="ARBA" id="ARBA00022670"/>
    </source>
</evidence>
<dbReference type="EMBL" id="CM035414">
    <property type="protein sequence ID" value="KAH7429243.1"/>
    <property type="molecule type" value="Genomic_DNA"/>
</dbReference>
<dbReference type="GO" id="GO:0005524">
    <property type="term" value="F:ATP binding"/>
    <property type="evidence" value="ECO:0007669"/>
    <property type="project" value="UniProtKB-KW"/>
</dbReference>
<protein>
    <recommendedName>
        <fullName evidence="15">AAA+ ATPase domain-containing protein</fullName>
    </recommendedName>
</protein>
<evidence type="ECO:0000256" key="14">
    <source>
        <dbReference type="ARBA" id="ARBA00023128"/>
    </source>
</evidence>
<comment type="similarity">
    <text evidence="3">In the C-terminal section; belongs to the peptidase M41 family.</text>
</comment>
<dbReference type="PROSITE" id="PS00674">
    <property type="entry name" value="AAA"/>
    <property type="match status" value="1"/>
</dbReference>
<dbReference type="FunFam" id="1.10.8.60:FF:000001">
    <property type="entry name" value="ATP-dependent zinc metalloprotease FtsH"/>
    <property type="match status" value="1"/>
</dbReference>
<name>A0A8T2U5Q3_CERRI</name>
<dbReference type="EMBL" id="CM035414">
    <property type="protein sequence ID" value="KAH7429250.1"/>
    <property type="molecule type" value="Genomic_DNA"/>
</dbReference>
<dbReference type="Pfam" id="PF01434">
    <property type="entry name" value="Peptidase_M41"/>
    <property type="match status" value="1"/>
</dbReference>
<comment type="subcellular location">
    <subcellularLocation>
        <location evidence="2">Mitochondrion</location>
    </subcellularLocation>
</comment>
<dbReference type="InterPro" id="IPR000642">
    <property type="entry name" value="Peptidase_M41"/>
</dbReference>
<dbReference type="PANTHER" id="PTHR23076">
    <property type="entry name" value="METALLOPROTEASE M41 FTSH"/>
    <property type="match status" value="1"/>
</dbReference>
<keyword evidence="17" id="KW-1185">Reference proteome</keyword>
<evidence type="ECO:0000256" key="1">
    <source>
        <dbReference type="ARBA" id="ARBA00001947"/>
    </source>
</evidence>
<evidence type="ECO:0000256" key="10">
    <source>
        <dbReference type="ARBA" id="ARBA00022833"/>
    </source>
</evidence>
<dbReference type="Pfam" id="PF00004">
    <property type="entry name" value="AAA"/>
    <property type="match status" value="1"/>
</dbReference>
<keyword evidence="11" id="KW-0067">ATP-binding</keyword>
<dbReference type="GO" id="GO:0006508">
    <property type="term" value="P:proteolysis"/>
    <property type="evidence" value="ECO:0007669"/>
    <property type="project" value="UniProtKB-KW"/>
</dbReference>
<evidence type="ECO:0000256" key="5">
    <source>
        <dbReference type="ARBA" id="ARBA00022528"/>
    </source>
</evidence>
<dbReference type="GO" id="GO:0046872">
    <property type="term" value="F:metal ion binding"/>
    <property type="evidence" value="ECO:0007669"/>
    <property type="project" value="UniProtKB-KW"/>
</dbReference>
<organism evidence="16 17">
    <name type="scientific">Ceratopteris richardii</name>
    <name type="common">Triangle waterfern</name>
    <dbReference type="NCBI Taxonomy" id="49495"/>
    <lineage>
        <taxon>Eukaryota</taxon>
        <taxon>Viridiplantae</taxon>
        <taxon>Streptophyta</taxon>
        <taxon>Embryophyta</taxon>
        <taxon>Tracheophyta</taxon>
        <taxon>Polypodiopsida</taxon>
        <taxon>Polypodiidae</taxon>
        <taxon>Polypodiales</taxon>
        <taxon>Pteridineae</taxon>
        <taxon>Pteridaceae</taxon>
        <taxon>Parkerioideae</taxon>
        <taxon>Ceratopteris</taxon>
    </lineage>
</organism>
<dbReference type="GO" id="GO:0004176">
    <property type="term" value="F:ATP-dependent peptidase activity"/>
    <property type="evidence" value="ECO:0007669"/>
    <property type="project" value="InterPro"/>
</dbReference>
<feature type="domain" description="AAA+ ATPase" evidence="15">
    <location>
        <begin position="254"/>
        <end position="390"/>
    </location>
</feature>
<evidence type="ECO:0000256" key="2">
    <source>
        <dbReference type="ARBA" id="ARBA00004173"/>
    </source>
</evidence>
<evidence type="ECO:0000256" key="13">
    <source>
        <dbReference type="ARBA" id="ARBA00023049"/>
    </source>
</evidence>
<evidence type="ECO:0000256" key="3">
    <source>
        <dbReference type="ARBA" id="ARBA00010044"/>
    </source>
</evidence>
<dbReference type="AlphaFoldDB" id="A0A8T2U5Q3"/>
<dbReference type="Gene3D" id="1.20.58.760">
    <property type="entry name" value="Peptidase M41"/>
    <property type="match status" value="1"/>
</dbReference>
<dbReference type="CDD" id="cd19501">
    <property type="entry name" value="RecA-like_FtsH"/>
    <property type="match status" value="1"/>
</dbReference>
<dbReference type="InterPro" id="IPR041569">
    <property type="entry name" value="AAA_lid_3"/>
</dbReference>
<dbReference type="EMBL" id="CM035414">
    <property type="protein sequence ID" value="KAH7429249.1"/>
    <property type="molecule type" value="Genomic_DNA"/>
</dbReference>
<comment type="cofactor">
    <cofactor evidence="1">
        <name>Zn(2+)</name>
        <dbReference type="ChEBI" id="CHEBI:29105"/>
    </cofactor>
</comment>
<dbReference type="Pfam" id="PF17862">
    <property type="entry name" value="AAA_lid_3"/>
    <property type="match status" value="1"/>
</dbReference>
<keyword evidence="7" id="KW-0479">Metal-binding</keyword>
<keyword evidence="12" id="KW-0809">Transit peptide</keyword>
<dbReference type="InterPro" id="IPR027417">
    <property type="entry name" value="P-loop_NTPase"/>
</dbReference>
<evidence type="ECO:0000256" key="7">
    <source>
        <dbReference type="ARBA" id="ARBA00022723"/>
    </source>
</evidence>
<keyword evidence="14" id="KW-0496">Mitochondrion</keyword>
<comment type="similarity">
    <text evidence="4">In the N-terminal section; belongs to the AAA ATPase family.</text>
</comment>
<evidence type="ECO:0000313" key="17">
    <source>
        <dbReference type="Proteomes" id="UP000825935"/>
    </source>
</evidence>
<proteinExistence type="inferred from homology"/>
<dbReference type="GO" id="GO:0005739">
    <property type="term" value="C:mitochondrion"/>
    <property type="evidence" value="ECO:0007669"/>
    <property type="project" value="UniProtKB-SubCell"/>
</dbReference>
<dbReference type="EMBL" id="CM035414">
    <property type="protein sequence ID" value="KAH7429245.1"/>
    <property type="molecule type" value="Genomic_DNA"/>
</dbReference>
<keyword evidence="13" id="KW-0482">Metalloprotease</keyword>
<dbReference type="Gene3D" id="1.10.8.60">
    <property type="match status" value="1"/>
</dbReference>
<dbReference type="SMART" id="SM00382">
    <property type="entry name" value="AAA"/>
    <property type="match status" value="1"/>
</dbReference>
<evidence type="ECO:0000256" key="11">
    <source>
        <dbReference type="ARBA" id="ARBA00022840"/>
    </source>
</evidence>
<gene>
    <name evidence="16" type="ORF">KP509_09G038500</name>
</gene>
<keyword evidence="10" id="KW-0862">Zinc</keyword>
<keyword evidence="9" id="KW-0378">Hydrolase</keyword>
<evidence type="ECO:0000313" key="16">
    <source>
        <dbReference type="EMBL" id="KAH7429246.1"/>
    </source>
</evidence>
<dbReference type="GO" id="GO:0009507">
    <property type="term" value="C:chloroplast"/>
    <property type="evidence" value="ECO:0007669"/>
    <property type="project" value="TreeGrafter"/>
</dbReference>
<dbReference type="SUPFAM" id="SSF140990">
    <property type="entry name" value="FtsH protease domain-like"/>
    <property type="match status" value="1"/>
</dbReference>